<reference evidence="1 2" key="1">
    <citation type="submission" date="2021-06" db="EMBL/GenBank/DDBJ databases">
        <title>Caerostris darwini draft genome.</title>
        <authorList>
            <person name="Kono N."/>
            <person name="Arakawa K."/>
        </authorList>
    </citation>
    <scope>NUCLEOTIDE SEQUENCE [LARGE SCALE GENOMIC DNA]</scope>
</reference>
<gene>
    <name evidence="1" type="ORF">CDAR_423741</name>
</gene>
<evidence type="ECO:0000313" key="1">
    <source>
        <dbReference type="EMBL" id="GIX88388.1"/>
    </source>
</evidence>
<protein>
    <recommendedName>
        <fullName evidence="3">Ycf15</fullName>
    </recommendedName>
</protein>
<proteinExistence type="predicted"/>
<evidence type="ECO:0000313" key="2">
    <source>
        <dbReference type="Proteomes" id="UP001054837"/>
    </source>
</evidence>
<dbReference type="Proteomes" id="UP001054837">
    <property type="component" value="Unassembled WGS sequence"/>
</dbReference>
<dbReference type="EMBL" id="BPLQ01002063">
    <property type="protein sequence ID" value="GIX88388.1"/>
    <property type="molecule type" value="Genomic_DNA"/>
</dbReference>
<sequence length="94" mass="11182">MIYRRQLLPFFEPQQQAITFHHFISLKEARTQIKQSFLHSEKISWRRNVREDNRHPTLGCIASSPESSFLFGKREIEDGPLIRKIFLTLLQTVK</sequence>
<evidence type="ECO:0008006" key="3">
    <source>
        <dbReference type="Google" id="ProtNLM"/>
    </source>
</evidence>
<name>A0AAV4NVK3_9ARAC</name>
<accession>A0AAV4NVK3</accession>
<organism evidence="1 2">
    <name type="scientific">Caerostris darwini</name>
    <dbReference type="NCBI Taxonomy" id="1538125"/>
    <lineage>
        <taxon>Eukaryota</taxon>
        <taxon>Metazoa</taxon>
        <taxon>Ecdysozoa</taxon>
        <taxon>Arthropoda</taxon>
        <taxon>Chelicerata</taxon>
        <taxon>Arachnida</taxon>
        <taxon>Araneae</taxon>
        <taxon>Araneomorphae</taxon>
        <taxon>Entelegynae</taxon>
        <taxon>Araneoidea</taxon>
        <taxon>Araneidae</taxon>
        <taxon>Caerostris</taxon>
    </lineage>
</organism>
<keyword evidence="2" id="KW-1185">Reference proteome</keyword>
<comment type="caution">
    <text evidence="1">The sequence shown here is derived from an EMBL/GenBank/DDBJ whole genome shotgun (WGS) entry which is preliminary data.</text>
</comment>
<dbReference type="AlphaFoldDB" id="A0AAV4NVK3"/>